<dbReference type="PRINTS" id="PR00111">
    <property type="entry name" value="ABHYDROLASE"/>
</dbReference>
<dbReference type="Proteomes" id="UP000644507">
    <property type="component" value="Unassembled WGS sequence"/>
</dbReference>
<comment type="caution">
    <text evidence="2">The sequence shown here is derived from an EMBL/GenBank/DDBJ whole genome shotgun (WGS) entry which is preliminary data.</text>
</comment>
<evidence type="ECO:0000313" key="2">
    <source>
        <dbReference type="EMBL" id="GHC45397.1"/>
    </source>
</evidence>
<gene>
    <name evidence="2" type="ORF">GCM10007100_08390</name>
</gene>
<dbReference type="InterPro" id="IPR050266">
    <property type="entry name" value="AB_hydrolase_sf"/>
</dbReference>
<reference evidence="2" key="2">
    <citation type="submission" date="2020-09" db="EMBL/GenBank/DDBJ databases">
        <authorList>
            <person name="Sun Q."/>
            <person name="Kim S."/>
        </authorList>
    </citation>
    <scope>NUCLEOTIDE SEQUENCE</scope>
    <source>
        <strain evidence="2">KCTC 12988</strain>
    </source>
</reference>
<organism evidence="2 3">
    <name type="scientific">Roseibacillus persicicus</name>
    <dbReference type="NCBI Taxonomy" id="454148"/>
    <lineage>
        <taxon>Bacteria</taxon>
        <taxon>Pseudomonadati</taxon>
        <taxon>Verrucomicrobiota</taxon>
        <taxon>Verrucomicrobiia</taxon>
        <taxon>Verrucomicrobiales</taxon>
        <taxon>Verrucomicrobiaceae</taxon>
        <taxon>Roseibacillus</taxon>
    </lineage>
</organism>
<proteinExistence type="predicted"/>
<keyword evidence="2" id="KW-0378">Hydrolase</keyword>
<evidence type="ECO:0000259" key="1">
    <source>
        <dbReference type="Pfam" id="PF00561"/>
    </source>
</evidence>
<dbReference type="Gene3D" id="3.40.50.1820">
    <property type="entry name" value="alpha/beta hydrolase"/>
    <property type="match status" value="1"/>
</dbReference>
<dbReference type="AlphaFoldDB" id="A0A918WHX2"/>
<sequence>MPLAHSLIGNTDKPPLIFLHGLGASSQQITSALTGLPEHYLIAPDLPGHGGSLDYDPEKFSFDYFADLVIELLDSLGIESTDMGGLSMGSGIALNIALRYPERVKKIVVLRPSWLDEVEPPHLSLVARVGQWLQESGEEKATMNLALHPDYQEMVESNVPVAESVTALLDRRKDAASTQVLFKMWQSRPFSSLDELSKVQNPVLVLDTTRDELHPQTTAHAIASALPNCQIHTLPPRYHEAPAYQTSLNGYVREFLTQA</sequence>
<feature type="domain" description="AB hydrolase-1" evidence="1">
    <location>
        <begin position="14"/>
        <end position="231"/>
    </location>
</feature>
<dbReference type="SUPFAM" id="SSF53474">
    <property type="entry name" value="alpha/beta-Hydrolases"/>
    <property type="match status" value="1"/>
</dbReference>
<dbReference type="PANTHER" id="PTHR43798">
    <property type="entry name" value="MONOACYLGLYCEROL LIPASE"/>
    <property type="match status" value="1"/>
</dbReference>
<protein>
    <submittedName>
        <fullName evidence="2">Alpha/beta hydrolase</fullName>
    </submittedName>
</protein>
<dbReference type="GO" id="GO:0016787">
    <property type="term" value="F:hydrolase activity"/>
    <property type="evidence" value="ECO:0007669"/>
    <property type="project" value="UniProtKB-KW"/>
</dbReference>
<dbReference type="InterPro" id="IPR000073">
    <property type="entry name" value="AB_hydrolase_1"/>
</dbReference>
<dbReference type="InterPro" id="IPR029058">
    <property type="entry name" value="AB_hydrolase_fold"/>
</dbReference>
<dbReference type="Pfam" id="PF00561">
    <property type="entry name" value="Abhydrolase_1"/>
    <property type="match status" value="1"/>
</dbReference>
<accession>A0A918WHX2</accession>
<keyword evidence="3" id="KW-1185">Reference proteome</keyword>
<evidence type="ECO:0000313" key="3">
    <source>
        <dbReference type="Proteomes" id="UP000644507"/>
    </source>
</evidence>
<dbReference type="RefSeq" id="WP_189567645.1">
    <property type="nucleotide sequence ID" value="NZ_BMXI01000003.1"/>
</dbReference>
<reference evidence="2" key="1">
    <citation type="journal article" date="2014" name="Int. J. Syst. Evol. Microbiol.">
        <title>Complete genome sequence of Corynebacterium casei LMG S-19264T (=DSM 44701T), isolated from a smear-ripened cheese.</title>
        <authorList>
            <consortium name="US DOE Joint Genome Institute (JGI-PGF)"/>
            <person name="Walter F."/>
            <person name="Albersmeier A."/>
            <person name="Kalinowski J."/>
            <person name="Ruckert C."/>
        </authorList>
    </citation>
    <scope>NUCLEOTIDE SEQUENCE</scope>
    <source>
        <strain evidence="2">KCTC 12988</strain>
    </source>
</reference>
<dbReference type="EMBL" id="BMXI01000003">
    <property type="protein sequence ID" value="GHC45397.1"/>
    <property type="molecule type" value="Genomic_DNA"/>
</dbReference>
<name>A0A918WHX2_9BACT</name>